<evidence type="ECO:0000256" key="14">
    <source>
        <dbReference type="SAM" id="Phobius"/>
    </source>
</evidence>
<evidence type="ECO:0000256" key="2">
    <source>
        <dbReference type="ARBA" id="ARBA00022448"/>
    </source>
</evidence>
<comment type="similarity">
    <text evidence="13">Belongs to the amiloride-sensitive sodium channel (TC 1.A.6) family.</text>
</comment>
<evidence type="ECO:0000256" key="12">
    <source>
        <dbReference type="PROSITE-ProRule" id="PRU00124"/>
    </source>
</evidence>
<keyword evidence="16" id="KW-1185">Reference proteome</keyword>
<dbReference type="InterPro" id="IPR001873">
    <property type="entry name" value="ENaC"/>
</dbReference>
<dbReference type="Gene3D" id="1.10.287.770">
    <property type="entry name" value="YojJ-like"/>
    <property type="match status" value="1"/>
</dbReference>
<evidence type="ECO:0000256" key="10">
    <source>
        <dbReference type="ARBA" id="ARBA00023201"/>
    </source>
</evidence>
<evidence type="ECO:0000256" key="3">
    <source>
        <dbReference type="ARBA" id="ARBA00022461"/>
    </source>
</evidence>
<reference evidence="15 16" key="1">
    <citation type="submission" date="2020-08" db="EMBL/GenBank/DDBJ databases">
        <authorList>
            <person name="Hejnol A."/>
        </authorList>
    </citation>
    <scope>NUCLEOTIDE SEQUENCE [LARGE SCALE GENOMIC DNA]</scope>
</reference>
<dbReference type="AlphaFoldDB" id="A0A7I8VI20"/>
<keyword evidence="5 14" id="KW-1133">Transmembrane helix</keyword>
<dbReference type="GO" id="GO:0015280">
    <property type="term" value="F:ligand-gated sodium channel activity"/>
    <property type="evidence" value="ECO:0007669"/>
    <property type="project" value="TreeGrafter"/>
</dbReference>
<accession>A0A7I8VI20</accession>
<protein>
    <submittedName>
        <fullName evidence="15">DgyrCDS4630</fullName>
    </submittedName>
</protein>
<evidence type="ECO:0000256" key="11">
    <source>
        <dbReference type="ARBA" id="ARBA00023303"/>
    </source>
</evidence>
<evidence type="ECO:0000256" key="13">
    <source>
        <dbReference type="RuleBase" id="RU000679"/>
    </source>
</evidence>
<dbReference type="PROSITE" id="PS50068">
    <property type="entry name" value="LDLRA_2"/>
    <property type="match status" value="1"/>
</dbReference>
<dbReference type="EMBL" id="CAJFCJ010000006">
    <property type="protein sequence ID" value="CAD5115676.1"/>
    <property type="molecule type" value="Genomic_DNA"/>
</dbReference>
<keyword evidence="11 13" id="KW-0407">Ion channel</keyword>
<dbReference type="InterPro" id="IPR002172">
    <property type="entry name" value="LDrepeatLR_classA_rpt"/>
</dbReference>
<dbReference type="SUPFAM" id="SSF57424">
    <property type="entry name" value="LDL receptor-like module"/>
    <property type="match status" value="1"/>
</dbReference>
<sequence length="974" mass="113321">MCLGQDKCIDKNSICDAFPDCLNATDETNCTICPALLLQNQFNVTTNLTSLLFKRQSNTFNQSRLVYMTDRNEILYIFKIKNKWLISDIYMQETNYVAILDQDSELPYGENLVWKTENGSKIGSMMCFYNPDKTKKHSSIGNITGVSLNDLYDTSSHKKRDFVEKCIWKGKDCNNEDIFEQYTDMGVCFTFNSKNDMFIEQSGPGYGLTLALNIEQYEYTKNSETGVGVKLLVHDVDDRPLVKEKGISVSPGLYSFISVETTQVENLKPPWGNCGDKDLKYFSGYSSAKCKLQCETDFLQDRCNCRDVSMPNRDGFPQVCKIDQYIKCAKPFLDEMRAAGNYCSCEKPCTSPEHVPTTSFSVLLNKAVDLETNNEPRSINLHKKLSKAREISYRLFDDKYERTLKKFHRLKNSISSTFRFLTVTYTTLEQVNSDLSTTLEAIKKDGMWLRDLIIAGENVLEEGALKIIDDLEDIISSALNEPFIEFRKLMKETLDHYSIIYNRFWDLTCFINGTCKSIDWRGNVTCPTLDFGNVSCNCQNDYYCSRRENAAWVRISSLIDSSNKLFYERILEFNDKFQKLPNIDRLSCIQINLNLLKDTLGSGSVNNCNKNIMKNLKAYVKTKFNLIRPRFNSIEHTLRHMLIRYVKDMRVLDDIVQDKRQYFSLEKSISNNLKSIFDHLNDIRQEILSKSSFIKAVRYHLWFTQLNVNLNPLYKSIKELFDNTLIRIDSCKVEKFNLLNLIRNVERNYVNGSTKLKEVKNLLHFQRHLQLLTIFQQIFDSLIINTNQRIKNLETMINEFYFTFMTVIPIEDLKIASEYFKQKNLLLPKYIIKESPQMAPGDSADQFWNDMRDIFNSIKNNWQIFHTNQDQVRVEVEKYFNNFNDGNDLTATFFNENFLQLELFYKELTERKVSQKRAYESMTLLSDLGGLMGLLLGASVLTLFEVIDLFLYNSIGKCYTSFKSRRVQVWENKA</sequence>
<evidence type="ECO:0000256" key="8">
    <source>
        <dbReference type="ARBA" id="ARBA00023136"/>
    </source>
</evidence>
<dbReference type="InterPro" id="IPR036055">
    <property type="entry name" value="LDL_receptor-like_sf"/>
</dbReference>
<name>A0A7I8VI20_9ANNE</name>
<dbReference type="GO" id="GO:0005886">
    <property type="term" value="C:plasma membrane"/>
    <property type="evidence" value="ECO:0007669"/>
    <property type="project" value="TreeGrafter"/>
</dbReference>
<dbReference type="Proteomes" id="UP000549394">
    <property type="component" value="Unassembled WGS sequence"/>
</dbReference>
<feature type="transmembrane region" description="Helical" evidence="14">
    <location>
        <begin position="931"/>
        <end position="955"/>
    </location>
</feature>
<evidence type="ECO:0000256" key="6">
    <source>
        <dbReference type="ARBA" id="ARBA00023053"/>
    </source>
</evidence>
<keyword evidence="6" id="KW-0915">Sodium</keyword>
<evidence type="ECO:0000313" key="16">
    <source>
        <dbReference type="Proteomes" id="UP000549394"/>
    </source>
</evidence>
<dbReference type="Gene3D" id="2.60.470.10">
    <property type="entry name" value="Acid-sensing ion channels like domains"/>
    <property type="match status" value="1"/>
</dbReference>
<comment type="caution">
    <text evidence="15">The sequence shown here is derived from an EMBL/GenBank/DDBJ whole genome shotgun (WGS) entry which is preliminary data.</text>
</comment>
<keyword evidence="7 13" id="KW-0406">Ion transport</keyword>
<comment type="caution">
    <text evidence="12">Lacks conserved residue(s) required for the propagation of feature annotation.</text>
</comment>
<organism evidence="15 16">
    <name type="scientific">Dimorphilus gyrociliatus</name>
    <dbReference type="NCBI Taxonomy" id="2664684"/>
    <lineage>
        <taxon>Eukaryota</taxon>
        <taxon>Metazoa</taxon>
        <taxon>Spiralia</taxon>
        <taxon>Lophotrochozoa</taxon>
        <taxon>Annelida</taxon>
        <taxon>Polychaeta</taxon>
        <taxon>Polychaeta incertae sedis</taxon>
        <taxon>Dinophilidae</taxon>
        <taxon>Dimorphilus</taxon>
    </lineage>
</organism>
<evidence type="ECO:0000256" key="5">
    <source>
        <dbReference type="ARBA" id="ARBA00022989"/>
    </source>
</evidence>
<keyword evidence="8 14" id="KW-0472">Membrane</keyword>
<comment type="subcellular location">
    <subcellularLocation>
        <location evidence="1">Membrane</location>
        <topology evidence="1">Multi-pass membrane protein</topology>
    </subcellularLocation>
</comment>
<keyword evidence="10 13" id="KW-0739">Sodium transport</keyword>
<dbReference type="Pfam" id="PF00858">
    <property type="entry name" value="ASC"/>
    <property type="match status" value="2"/>
</dbReference>
<keyword evidence="2 13" id="KW-0813">Transport</keyword>
<dbReference type="CDD" id="cd00112">
    <property type="entry name" value="LDLa"/>
    <property type="match status" value="1"/>
</dbReference>
<proteinExistence type="inferred from homology"/>
<keyword evidence="4 13" id="KW-0812">Transmembrane</keyword>
<keyword evidence="3 13" id="KW-0894">Sodium channel</keyword>
<dbReference type="PANTHER" id="PTHR11690">
    <property type="entry name" value="AMILORIDE-SENSITIVE SODIUM CHANNEL-RELATED"/>
    <property type="match status" value="1"/>
</dbReference>
<evidence type="ECO:0000256" key="4">
    <source>
        <dbReference type="ARBA" id="ARBA00022692"/>
    </source>
</evidence>
<evidence type="ECO:0000313" key="15">
    <source>
        <dbReference type="EMBL" id="CAD5115676.1"/>
    </source>
</evidence>
<gene>
    <name evidence="15" type="ORF">DGYR_LOCUS4390</name>
</gene>
<evidence type="ECO:0000256" key="9">
    <source>
        <dbReference type="ARBA" id="ARBA00023157"/>
    </source>
</evidence>
<dbReference type="PRINTS" id="PR01078">
    <property type="entry name" value="AMINACHANNEL"/>
</dbReference>
<evidence type="ECO:0000256" key="1">
    <source>
        <dbReference type="ARBA" id="ARBA00004141"/>
    </source>
</evidence>
<dbReference type="OrthoDB" id="6109890at2759"/>
<keyword evidence="9 12" id="KW-1015">Disulfide bond</keyword>
<feature type="disulfide bond" evidence="12">
    <location>
        <begin position="15"/>
        <end position="30"/>
    </location>
</feature>
<evidence type="ECO:0000256" key="7">
    <source>
        <dbReference type="ARBA" id="ARBA00023065"/>
    </source>
</evidence>
<dbReference type="Gene3D" id="2.40.128.620">
    <property type="match status" value="1"/>
</dbReference>